<dbReference type="InterPro" id="IPR050807">
    <property type="entry name" value="TransReg_Diox_bact_type"/>
</dbReference>
<feature type="domain" description="HTH cro/C1-type" evidence="2">
    <location>
        <begin position="26"/>
        <end position="82"/>
    </location>
</feature>
<evidence type="ECO:0000313" key="3">
    <source>
        <dbReference type="EMBL" id="MCD2492449.1"/>
    </source>
</evidence>
<dbReference type="PANTHER" id="PTHR46797">
    <property type="entry name" value="HTH-TYPE TRANSCRIPTIONAL REGULATOR"/>
    <property type="match status" value="1"/>
</dbReference>
<dbReference type="Pfam" id="PF01381">
    <property type="entry name" value="HTH_3"/>
    <property type="match status" value="1"/>
</dbReference>
<dbReference type="InterPro" id="IPR010982">
    <property type="entry name" value="Lambda_DNA-bd_dom_sf"/>
</dbReference>
<dbReference type="InterPro" id="IPR001387">
    <property type="entry name" value="Cro/C1-type_HTH"/>
</dbReference>
<dbReference type="GO" id="GO:0003677">
    <property type="term" value="F:DNA binding"/>
    <property type="evidence" value="ECO:0007669"/>
    <property type="project" value="UniProtKB-KW"/>
</dbReference>
<dbReference type="PROSITE" id="PS50943">
    <property type="entry name" value="HTH_CROC1"/>
    <property type="match status" value="1"/>
</dbReference>
<gene>
    <name evidence="3" type="ORF">LQE92_07355</name>
</gene>
<dbReference type="AlphaFoldDB" id="A0AAP2RHQ4"/>
<dbReference type="SUPFAM" id="SSF47413">
    <property type="entry name" value="lambda repressor-like DNA-binding domains"/>
    <property type="match status" value="1"/>
</dbReference>
<dbReference type="SMART" id="SM00530">
    <property type="entry name" value="HTH_XRE"/>
    <property type="match status" value="1"/>
</dbReference>
<proteinExistence type="predicted"/>
<dbReference type="RefSeq" id="WP_231062345.1">
    <property type="nucleotide sequence ID" value="NZ_JAJNOR010000004.1"/>
</dbReference>
<keyword evidence="1" id="KW-0238">DNA-binding</keyword>
<accession>A0AAP2RHQ4</accession>
<dbReference type="Proteomes" id="UP001299265">
    <property type="component" value="Unassembled WGS sequence"/>
</dbReference>
<dbReference type="CDD" id="cd00093">
    <property type="entry name" value="HTH_XRE"/>
    <property type="match status" value="1"/>
</dbReference>
<reference evidence="3 4" key="1">
    <citation type="submission" date="2021-11" db="EMBL/GenBank/DDBJ databases">
        <title>Lacrimispora sp. nov. NSJ-141 isolated from human feces.</title>
        <authorList>
            <person name="Abdugheni R."/>
        </authorList>
    </citation>
    <scope>NUCLEOTIDE SEQUENCE [LARGE SCALE GENOMIC DNA]</scope>
    <source>
        <strain evidence="3 4">NSJ-141</strain>
    </source>
</reference>
<evidence type="ECO:0000256" key="1">
    <source>
        <dbReference type="ARBA" id="ARBA00023125"/>
    </source>
</evidence>
<dbReference type="GO" id="GO:0005829">
    <property type="term" value="C:cytosol"/>
    <property type="evidence" value="ECO:0007669"/>
    <property type="project" value="TreeGrafter"/>
</dbReference>
<dbReference type="EMBL" id="JAJNOR010000004">
    <property type="protein sequence ID" value="MCD2492449.1"/>
    <property type="molecule type" value="Genomic_DNA"/>
</dbReference>
<dbReference type="PANTHER" id="PTHR46797:SF1">
    <property type="entry name" value="METHYLPHOSPHONATE SYNTHASE"/>
    <property type="match status" value="1"/>
</dbReference>
<dbReference type="GO" id="GO:0003700">
    <property type="term" value="F:DNA-binding transcription factor activity"/>
    <property type="evidence" value="ECO:0007669"/>
    <property type="project" value="TreeGrafter"/>
</dbReference>
<sequence>MGEKHPTDYYVQFENVDYYLDLGNHISYYRKKAKLTQEQLAKMVGISRSYLSHIEAPNAFQKCSLDTVFKICHALKIEPVQLFLPLP</sequence>
<comment type="caution">
    <text evidence="3">The sequence shown here is derived from an EMBL/GenBank/DDBJ whole genome shotgun (WGS) entry which is preliminary data.</text>
</comment>
<protein>
    <submittedName>
        <fullName evidence="3">Helix-turn-helix transcriptional regulator</fullName>
    </submittedName>
</protein>
<evidence type="ECO:0000313" key="4">
    <source>
        <dbReference type="Proteomes" id="UP001299265"/>
    </source>
</evidence>
<keyword evidence="4" id="KW-1185">Reference proteome</keyword>
<name>A0AAP2RHQ4_9FIRM</name>
<dbReference type="Gene3D" id="1.10.260.40">
    <property type="entry name" value="lambda repressor-like DNA-binding domains"/>
    <property type="match status" value="1"/>
</dbReference>
<evidence type="ECO:0000259" key="2">
    <source>
        <dbReference type="PROSITE" id="PS50943"/>
    </source>
</evidence>
<organism evidence="3 4">
    <name type="scientific">Lientehia hominis</name>
    <dbReference type="NCBI Taxonomy" id="2897778"/>
    <lineage>
        <taxon>Bacteria</taxon>
        <taxon>Bacillati</taxon>
        <taxon>Bacillota</taxon>
        <taxon>Clostridia</taxon>
        <taxon>Lachnospirales</taxon>
        <taxon>Lachnospiraceae</taxon>
        <taxon>Lientehia</taxon>
    </lineage>
</organism>